<evidence type="ECO:0000313" key="3">
    <source>
        <dbReference type="EMBL" id="OEJ21286.1"/>
    </source>
</evidence>
<accession>A0A1E5NYA1</accession>
<dbReference type="OrthoDB" id="4335157at2"/>
<sequence length="105" mass="11809">MAGLRVRSCGASLHVRLEELRERAQALVAQYQELKDAEDEEEGLVRRVGVLTAIAANHDARAAVYDRLVTAEPSLSDEHRDRAEHQRSNAYNARKQALLTTRRTS</sequence>
<keyword evidence="4" id="KW-1185">Reference proteome</keyword>
<dbReference type="RefSeq" id="WP_069931094.1">
    <property type="nucleotide sequence ID" value="NZ_MEHJ01000002.1"/>
</dbReference>
<protein>
    <submittedName>
        <fullName evidence="3">Uncharacterized protein</fullName>
    </submittedName>
</protein>
<feature type="region of interest" description="Disordered" evidence="2">
    <location>
        <begin position="74"/>
        <end position="105"/>
    </location>
</feature>
<comment type="caution">
    <text evidence="3">The sequence shown here is derived from an EMBL/GenBank/DDBJ whole genome shotgun (WGS) entry which is preliminary data.</text>
</comment>
<evidence type="ECO:0000313" key="4">
    <source>
        <dbReference type="Proteomes" id="UP000095759"/>
    </source>
</evidence>
<reference evidence="3 4" key="1">
    <citation type="submission" date="2016-08" db="EMBL/GenBank/DDBJ databases">
        <title>Complete genome sequence of Streptomyces agglomeratus strain 6-3-2, a novel anti-MRSA actinomycete isolated from Wuli of Tebit, China.</title>
        <authorList>
            <person name="Chen X."/>
        </authorList>
    </citation>
    <scope>NUCLEOTIDE SEQUENCE [LARGE SCALE GENOMIC DNA]</scope>
    <source>
        <strain evidence="3 4">6-3-2</strain>
    </source>
</reference>
<proteinExistence type="predicted"/>
<organism evidence="3 4">
    <name type="scientific">Streptomyces agglomeratus</name>
    <dbReference type="NCBI Taxonomy" id="285458"/>
    <lineage>
        <taxon>Bacteria</taxon>
        <taxon>Bacillati</taxon>
        <taxon>Actinomycetota</taxon>
        <taxon>Actinomycetes</taxon>
        <taxon>Kitasatosporales</taxon>
        <taxon>Streptomycetaceae</taxon>
        <taxon>Streptomyces</taxon>
    </lineage>
</organism>
<dbReference type="EMBL" id="MEHJ01000002">
    <property type="protein sequence ID" value="OEJ21286.1"/>
    <property type="molecule type" value="Genomic_DNA"/>
</dbReference>
<dbReference type="Proteomes" id="UP000095759">
    <property type="component" value="Unassembled WGS sequence"/>
</dbReference>
<feature type="coiled-coil region" evidence="1">
    <location>
        <begin position="14"/>
        <end position="41"/>
    </location>
</feature>
<name>A0A1E5NYA1_9ACTN</name>
<keyword evidence="1" id="KW-0175">Coiled coil</keyword>
<dbReference type="AlphaFoldDB" id="A0A1E5NYA1"/>
<evidence type="ECO:0000256" key="1">
    <source>
        <dbReference type="SAM" id="Coils"/>
    </source>
</evidence>
<gene>
    <name evidence="3" type="ORF">AS594_37385</name>
</gene>
<evidence type="ECO:0000256" key="2">
    <source>
        <dbReference type="SAM" id="MobiDB-lite"/>
    </source>
</evidence>
<feature type="compositionally biased region" description="Basic and acidic residues" evidence="2">
    <location>
        <begin position="76"/>
        <end position="87"/>
    </location>
</feature>